<gene>
    <name evidence="2" type="ORF">MGYG_01393</name>
</gene>
<dbReference type="Proteomes" id="UP000002669">
    <property type="component" value="Unassembled WGS sequence"/>
</dbReference>
<dbReference type="InParanoid" id="E5R0L8"/>
<accession>E5R0L8</accession>
<dbReference type="AlphaFoldDB" id="E5R0L8"/>
<feature type="compositionally biased region" description="Polar residues" evidence="1">
    <location>
        <begin position="11"/>
        <end position="26"/>
    </location>
</feature>
<organism evidence="3">
    <name type="scientific">Arthroderma gypseum (strain ATCC MYA-4604 / CBS 118893)</name>
    <name type="common">Microsporum gypseum</name>
    <dbReference type="NCBI Taxonomy" id="535722"/>
    <lineage>
        <taxon>Eukaryota</taxon>
        <taxon>Fungi</taxon>
        <taxon>Dikarya</taxon>
        <taxon>Ascomycota</taxon>
        <taxon>Pezizomycotina</taxon>
        <taxon>Eurotiomycetes</taxon>
        <taxon>Eurotiomycetidae</taxon>
        <taxon>Onygenales</taxon>
        <taxon>Arthrodermataceae</taxon>
        <taxon>Nannizzia</taxon>
    </lineage>
</organism>
<feature type="region of interest" description="Disordered" evidence="1">
    <location>
        <begin position="271"/>
        <end position="294"/>
    </location>
</feature>
<feature type="region of interest" description="Disordered" evidence="1">
    <location>
        <begin position="188"/>
        <end position="209"/>
    </location>
</feature>
<dbReference type="OMA" id="GPLMLEW"/>
<dbReference type="eggNOG" id="ENOG502S7ER">
    <property type="taxonomic scope" value="Eukaryota"/>
</dbReference>
<feature type="compositionally biased region" description="Polar residues" evidence="1">
    <location>
        <begin position="374"/>
        <end position="413"/>
    </location>
</feature>
<reference evidence="3" key="1">
    <citation type="journal article" date="2012" name="MBio">
        <title>Comparative genome analysis of Trichophyton rubrum and related dermatophytes reveals candidate genes involved in infection.</title>
        <authorList>
            <person name="Martinez D.A."/>
            <person name="Oliver B.G."/>
            <person name="Graeser Y."/>
            <person name="Goldberg J.M."/>
            <person name="Li W."/>
            <person name="Martinez-Rossi N.M."/>
            <person name="Monod M."/>
            <person name="Shelest E."/>
            <person name="Barton R.C."/>
            <person name="Birch E."/>
            <person name="Brakhage A.A."/>
            <person name="Chen Z."/>
            <person name="Gurr S.J."/>
            <person name="Heiman D."/>
            <person name="Heitman J."/>
            <person name="Kosti I."/>
            <person name="Rossi A."/>
            <person name="Saif S."/>
            <person name="Samalova M."/>
            <person name="Saunders C.W."/>
            <person name="Shea T."/>
            <person name="Summerbell R.C."/>
            <person name="Xu J."/>
            <person name="Young S."/>
            <person name="Zeng Q."/>
            <person name="Birren B.W."/>
            <person name="Cuomo C.A."/>
            <person name="White T.C."/>
        </authorList>
    </citation>
    <scope>NUCLEOTIDE SEQUENCE [LARGE SCALE GENOMIC DNA]</scope>
    <source>
        <strain evidence="3">ATCC MYA-4604 / CBS 118893</strain>
    </source>
</reference>
<feature type="compositionally biased region" description="Polar residues" evidence="1">
    <location>
        <begin position="88"/>
        <end position="108"/>
    </location>
</feature>
<evidence type="ECO:0000313" key="3">
    <source>
        <dbReference type="Proteomes" id="UP000002669"/>
    </source>
</evidence>
<dbReference type="EMBL" id="DS989822">
    <property type="protein sequence ID" value="EFQ98362.1"/>
    <property type="molecule type" value="Genomic_DNA"/>
</dbReference>
<dbReference type="RefSeq" id="XP_003177314.1">
    <property type="nucleotide sequence ID" value="XM_003177266.1"/>
</dbReference>
<dbReference type="InterPro" id="IPR012677">
    <property type="entry name" value="Nucleotide-bd_a/b_plait_sf"/>
</dbReference>
<feature type="compositionally biased region" description="Low complexity" evidence="1">
    <location>
        <begin position="311"/>
        <end position="356"/>
    </location>
</feature>
<dbReference type="VEuPathDB" id="FungiDB:MGYG_01393"/>
<feature type="compositionally biased region" description="Low complexity" evidence="1">
    <location>
        <begin position="125"/>
        <end position="141"/>
    </location>
</feature>
<dbReference type="SUPFAM" id="SSF54928">
    <property type="entry name" value="RNA-binding domain, RBD"/>
    <property type="match status" value="1"/>
</dbReference>
<dbReference type="GO" id="GO:0003676">
    <property type="term" value="F:nucleic acid binding"/>
    <property type="evidence" value="ECO:0007669"/>
    <property type="project" value="InterPro"/>
</dbReference>
<feature type="compositionally biased region" description="Low complexity" evidence="1">
    <location>
        <begin position="192"/>
        <end position="208"/>
    </location>
</feature>
<dbReference type="OrthoDB" id="336240at2759"/>
<dbReference type="STRING" id="535722.E5R0L8"/>
<name>E5R0L8_ARTGP</name>
<evidence type="ECO:0000256" key="1">
    <source>
        <dbReference type="SAM" id="MobiDB-lite"/>
    </source>
</evidence>
<dbReference type="HOGENOM" id="CLU_369263_0_0_1"/>
<feature type="region of interest" description="Disordered" evidence="1">
    <location>
        <begin position="1"/>
        <end position="41"/>
    </location>
</feature>
<dbReference type="InterPro" id="IPR035979">
    <property type="entry name" value="RBD_domain_sf"/>
</dbReference>
<keyword evidence="3" id="KW-1185">Reference proteome</keyword>
<feature type="region of interest" description="Disordered" evidence="1">
    <location>
        <begin position="76"/>
        <end position="142"/>
    </location>
</feature>
<dbReference type="GeneID" id="10032641"/>
<protein>
    <submittedName>
        <fullName evidence="2">Uncharacterized protein</fullName>
    </submittedName>
</protein>
<proteinExistence type="predicted"/>
<feature type="region of interest" description="Disordered" evidence="1">
    <location>
        <begin position="309"/>
        <end position="413"/>
    </location>
</feature>
<feature type="compositionally biased region" description="Low complexity" evidence="1">
    <location>
        <begin position="271"/>
        <end position="281"/>
    </location>
</feature>
<feature type="compositionally biased region" description="Polar residues" evidence="1">
    <location>
        <begin position="115"/>
        <end position="124"/>
    </location>
</feature>
<evidence type="ECO:0000313" key="2">
    <source>
        <dbReference type="EMBL" id="EFQ98362.1"/>
    </source>
</evidence>
<dbReference type="Gene3D" id="3.30.70.330">
    <property type="match status" value="1"/>
</dbReference>
<sequence>MVSPVVKVHDSQQSAGLSDTAAQENVDTIADGQDEPESSETGSVVAMTMLTASPQDYQNEPEQSVTIAEVVALNDAPPDSMADAQVPGSENSSPIPVQNFPLQRTSLASFFGPTPRSTQKQTFKPPSGHSSSTPLSTCSLPVAPPPSPASLCGRQYAAAAESLFPQLSVLPNPRPYLPQMYSGSQLQGQFPNGNTNHNNNNNNNNNNNLSHWVSPAMGASSGICLGNVQYPQQGNFQRPIHPAIPPKPRRYLRSTWRIAYAFHPRVPYVSAPVPAPSSISPDPTPASVKPKKSEYKGPLIVSSYPVKLPSQNQQGQQPAQQHSYHSAQQSAQQHVPQHVQYPVQRSAQHSAQQHVQHFTHSPLPNPRHWPGHQPDQQQRPSHPQAITTNPGHACGINNNMAMNGHGSRNNNNVVVSQYHSPHHLQAPVSGPSSTPLPGNGFSCVQGSHGMNNNTLAALPQVAQPFPIEDPFETGTGPQPAPAGAVLKITNIPYNLLAREVMHFLGRRAKLLPESRGTSIHVIMERSTAKTMDCYIELLTQADAEEALSWVNRNLPAHSPRLGDRHVHVEMSSQDELLHVMFPRAKCVLWKNGIPEIQPNTDRYSTGFQGFLTNEELFCMVHYAEAPKRAPFAEKCPQRPYEFMISTLDKFPWSSKSLYTVEHRNVLFDATRRQLQALVHQVNSRRVIQLDERLLRDLLNAGLRCSTFNGRQKYLLRVAAGQALGPIPRTAMFWPFDALSRRANAREENVEKYARLIRAAVLRRVPDLGELNNSWDAIQHGNSPFGPLMLEWRGEGARRSLQAAINAEIRVMKALVLEGLAAVNPAV</sequence>